<gene>
    <name evidence="2" type="primary">Dana\GF12860</name>
    <name evidence="2" type="synonym">dana_GLEANR_12878</name>
    <name evidence="2" type="ORF">GF12860</name>
</gene>
<protein>
    <recommendedName>
        <fullName evidence="4">MD-2-related lipid-recognition domain-containing protein</fullName>
    </recommendedName>
</protein>
<evidence type="ECO:0000313" key="2">
    <source>
        <dbReference type="EMBL" id="EDV36230.2"/>
    </source>
</evidence>
<keyword evidence="3" id="KW-1185">Reference proteome</keyword>
<dbReference type="InParanoid" id="B3MCJ6"/>
<dbReference type="InterPro" id="IPR010512">
    <property type="entry name" value="DUF1091"/>
</dbReference>
<evidence type="ECO:0000313" key="3">
    <source>
        <dbReference type="Proteomes" id="UP000007801"/>
    </source>
</evidence>
<dbReference type="EMBL" id="CH902619">
    <property type="protein sequence ID" value="EDV36230.2"/>
    <property type="molecule type" value="Genomic_DNA"/>
</dbReference>
<evidence type="ECO:0000256" key="1">
    <source>
        <dbReference type="SAM" id="SignalP"/>
    </source>
</evidence>
<organism evidence="2 3">
    <name type="scientific">Drosophila ananassae</name>
    <name type="common">Fruit fly</name>
    <dbReference type="NCBI Taxonomy" id="7217"/>
    <lineage>
        <taxon>Eukaryota</taxon>
        <taxon>Metazoa</taxon>
        <taxon>Ecdysozoa</taxon>
        <taxon>Arthropoda</taxon>
        <taxon>Hexapoda</taxon>
        <taxon>Insecta</taxon>
        <taxon>Pterygota</taxon>
        <taxon>Neoptera</taxon>
        <taxon>Endopterygota</taxon>
        <taxon>Diptera</taxon>
        <taxon>Brachycera</taxon>
        <taxon>Muscomorpha</taxon>
        <taxon>Ephydroidea</taxon>
        <taxon>Drosophilidae</taxon>
        <taxon>Drosophila</taxon>
        <taxon>Sophophora</taxon>
    </lineage>
</organism>
<dbReference type="AlphaFoldDB" id="B3MCJ6"/>
<evidence type="ECO:0008006" key="4">
    <source>
        <dbReference type="Google" id="ProtNLM"/>
    </source>
</evidence>
<dbReference type="Pfam" id="PF06477">
    <property type="entry name" value="DUF1091"/>
    <property type="match status" value="1"/>
</dbReference>
<reference evidence="2 3" key="1">
    <citation type="journal article" date="2007" name="Nature">
        <title>Evolution of genes and genomes on the Drosophila phylogeny.</title>
        <authorList>
            <consortium name="Drosophila 12 Genomes Consortium"/>
            <person name="Clark A.G."/>
            <person name="Eisen M.B."/>
            <person name="Smith D.R."/>
            <person name="Bergman C.M."/>
            <person name="Oliver B."/>
            <person name="Markow T.A."/>
            <person name="Kaufman T.C."/>
            <person name="Kellis M."/>
            <person name="Gelbart W."/>
            <person name="Iyer V.N."/>
            <person name="Pollard D.A."/>
            <person name="Sackton T.B."/>
            <person name="Larracuente A.M."/>
            <person name="Singh N.D."/>
            <person name="Abad J.P."/>
            <person name="Abt D.N."/>
            <person name="Adryan B."/>
            <person name="Aguade M."/>
            <person name="Akashi H."/>
            <person name="Anderson W.W."/>
            <person name="Aquadro C.F."/>
            <person name="Ardell D.H."/>
            <person name="Arguello R."/>
            <person name="Artieri C.G."/>
            <person name="Barbash D.A."/>
            <person name="Barker D."/>
            <person name="Barsanti P."/>
            <person name="Batterham P."/>
            <person name="Batzoglou S."/>
            <person name="Begun D."/>
            <person name="Bhutkar A."/>
            <person name="Blanco E."/>
            <person name="Bosak S.A."/>
            <person name="Bradley R.K."/>
            <person name="Brand A.D."/>
            <person name="Brent M.R."/>
            <person name="Brooks A.N."/>
            <person name="Brown R.H."/>
            <person name="Butlin R.K."/>
            <person name="Caggese C."/>
            <person name="Calvi B.R."/>
            <person name="Bernardo de Carvalho A."/>
            <person name="Caspi A."/>
            <person name="Castrezana S."/>
            <person name="Celniker S.E."/>
            <person name="Chang J.L."/>
            <person name="Chapple C."/>
            <person name="Chatterji S."/>
            <person name="Chinwalla A."/>
            <person name="Civetta A."/>
            <person name="Clifton S.W."/>
            <person name="Comeron J.M."/>
            <person name="Costello J.C."/>
            <person name="Coyne J.A."/>
            <person name="Daub J."/>
            <person name="David R.G."/>
            <person name="Delcher A.L."/>
            <person name="Delehaunty K."/>
            <person name="Do C.B."/>
            <person name="Ebling H."/>
            <person name="Edwards K."/>
            <person name="Eickbush T."/>
            <person name="Evans J.D."/>
            <person name="Filipski A."/>
            <person name="Findeiss S."/>
            <person name="Freyhult E."/>
            <person name="Fulton L."/>
            <person name="Fulton R."/>
            <person name="Garcia A.C."/>
            <person name="Gardiner A."/>
            <person name="Garfield D.A."/>
            <person name="Garvin B.E."/>
            <person name="Gibson G."/>
            <person name="Gilbert D."/>
            <person name="Gnerre S."/>
            <person name="Godfrey J."/>
            <person name="Good R."/>
            <person name="Gotea V."/>
            <person name="Gravely B."/>
            <person name="Greenberg A.J."/>
            <person name="Griffiths-Jones S."/>
            <person name="Gross S."/>
            <person name="Guigo R."/>
            <person name="Gustafson E.A."/>
            <person name="Haerty W."/>
            <person name="Hahn M.W."/>
            <person name="Halligan D.L."/>
            <person name="Halpern A.L."/>
            <person name="Halter G.M."/>
            <person name="Han M.V."/>
            <person name="Heger A."/>
            <person name="Hillier L."/>
            <person name="Hinrichs A.S."/>
            <person name="Holmes I."/>
            <person name="Hoskins R.A."/>
            <person name="Hubisz M.J."/>
            <person name="Hultmark D."/>
            <person name="Huntley M.A."/>
            <person name="Jaffe D.B."/>
            <person name="Jagadeeshan S."/>
            <person name="Jeck W.R."/>
            <person name="Johnson J."/>
            <person name="Jones C.D."/>
            <person name="Jordan W.C."/>
            <person name="Karpen G.H."/>
            <person name="Kataoka E."/>
            <person name="Keightley P.D."/>
            <person name="Kheradpour P."/>
            <person name="Kirkness E.F."/>
            <person name="Koerich L.B."/>
            <person name="Kristiansen K."/>
            <person name="Kudrna D."/>
            <person name="Kulathinal R.J."/>
            <person name="Kumar S."/>
            <person name="Kwok R."/>
            <person name="Lander E."/>
            <person name="Langley C.H."/>
            <person name="Lapoint R."/>
            <person name="Lazzaro B.P."/>
            <person name="Lee S.J."/>
            <person name="Levesque L."/>
            <person name="Li R."/>
            <person name="Lin C.F."/>
            <person name="Lin M.F."/>
            <person name="Lindblad-Toh K."/>
            <person name="Llopart A."/>
            <person name="Long M."/>
            <person name="Low L."/>
            <person name="Lozovsky E."/>
            <person name="Lu J."/>
            <person name="Luo M."/>
            <person name="Machado C.A."/>
            <person name="Makalowski W."/>
            <person name="Marzo M."/>
            <person name="Matsuda M."/>
            <person name="Matzkin L."/>
            <person name="McAllister B."/>
            <person name="McBride C.S."/>
            <person name="McKernan B."/>
            <person name="McKernan K."/>
            <person name="Mendez-Lago M."/>
            <person name="Minx P."/>
            <person name="Mollenhauer M.U."/>
            <person name="Montooth K."/>
            <person name="Mount S.M."/>
            <person name="Mu X."/>
            <person name="Myers E."/>
            <person name="Negre B."/>
            <person name="Newfeld S."/>
            <person name="Nielsen R."/>
            <person name="Noor M.A."/>
            <person name="O'Grady P."/>
            <person name="Pachter L."/>
            <person name="Papaceit M."/>
            <person name="Parisi M.J."/>
            <person name="Parisi M."/>
            <person name="Parts L."/>
            <person name="Pedersen J.S."/>
            <person name="Pesole G."/>
            <person name="Phillippy A.M."/>
            <person name="Ponting C.P."/>
            <person name="Pop M."/>
            <person name="Porcelli D."/>
            <person name="Powell J.R."/>
            <person name="Prohaska S."/>
            <person name="Pruitt K."/>
            <person name="Puig M."/>
            <person name="Quesneville H."/>
            <person name="Ram K.R."/>
            <person name="Rand D."/>
            <person name="Rasmussen M.D."/>
            <person name="Reed L.K."/>
            <person name="Reenan R."/>
            <person name="Reily A."/>
            <person name="Remington K.A."/>
            <person name="Rieger T.T."/>
            <person name="Ritchie M.G."/>
            <person name="Robin C."/>
            <person name="Rogers Y.H."/>
            <person name="Rohde C."/>
            <person name="Rozas J."/>
            <person name="Rubenfield M.J."/>
            <person name="Ruiz A."/>
            <person name="Russo S."/>
            <person name="Salzberg S.L."/>
            <person name="Sanchez-Gracia A."/>
            <person name="Saranga D.J."/>
            <person name="Sato H."/>
            <person name="Schaeffer S.W."/>
            <person name="Schatz M.C."/>
            <person name="Schlenke T."/>
            <person name="Schwartz R."/>
            <person name="Segarra C."/>
            <person name="Singh R.S."/>
            <person name="Sirot L."/>
            <person name="Sirota M."/>
            <person name="Sisneros N.B."/>
            <person name="Smith C.D."/>
            <person name="Smith T.F."/>
            <person name="Spieth J."/>
            <person name="Stage D.E."/>
            <person name="Stark A."/>
            <person name="Stephan W."/>
            <person name="Strausberg R.L."/>
            <person name="Strempel S."/>
            <person name="Sturgill D."/>
            <person name="Sutton G."/>
            <person name="Sutton G.G."/>
            <person name="Tao W."/>
            <person name="Teichmann S."/>
            <person name="Tobari Y.N."/>
            <person name="Tomimura Y."/>
            <person name="Tsolas J.M."/>
            <person name="Valente V.L."/>
            <person name="Venter E."/>
            <person name="Venter J.C."/>
            <person name="Vicario S."/>
            <person name="Vieira F.G."/>
            <person name="Vilella A.J."/>
            <person name="Villasante A."/>
            <person name="Walenz B."/>
            <person name="Wang J."/>
            <person name="Wasserman M."/>
            <person name="Watts T."/>
            <person name="Wilson D."/>
            <person name="Wilson R.K."/>
            <person name="Wing R.A."/>
            <person name="Wolfner M.F."/>
            <person name="Wong A."/>
            <person name="Wong G.K."/>
            <person name="Wu C.I."/>
            <person name="Wu G."/>
            <person name="Yamamoto D."/>
            <person name="Yang H.P."/>
            <person name="Yang S.P."/>
            <person name="Yorke J.A."/>
            <person name="Yoshida K."/>
            <person name="Zdobnov E."/>
            <person name="Zhang P."/>
            <person name="Zhang Y."/>
            <person name="Zimin A.V."/>
            <person name="Baldwin J."/>
            <person name="Abdouelleil A."/>
            <person name="Abdulkadir J."/>
            <person name="Abebe A."/>
            <person name="Abera B."/>
            <person name="Abreu J."/>
            <person name="Acer S.C."/>
            <person name="Aftuck L."/>
            <person name="Alexander A."/>
            <person name="An P."/>
            <person name="Anderson E."/>
            <person name="Anderson S."/>
            <person name="Arachi H."/>
            <person name="Azer M."/>
            <person name="Bachantsang P."/>
            <person name="Barry A."/>
            <person name="Bayul T."/>
            <person name="Berlin A."/>
            <person name="Bessette D."/>
            <person name="Bloom T."/>
            <person name="Blye J."/>
            <person name="Boguslavskiy L."/>
            <person name="Bonnet C."/>
            <person name="Boukhgalter B."/>
            <person name="Bourzgui I."/>
            <person name="Brown A."/>
            <person name="Cahill P."/>
            <person name="Channer S."/>
            <person name="Cheshatsang Y."/>
            <person name="Chuda L."/>
            <person name="Citroen M."/>
            <person name="Collymore A."/>
            <person name="Cooke P."/>
            <person name="Costello M."/>
            <person name="D'Aco K."/>
            <person name="Daza R."/>
            <person name="De Haan G."/>
            <person name="DeGray S."/>
            <person name="DeMaso C."/>
            <person name="Dhargay N."/>
            <person name="Dooley K."/>
            <person name="Dooley E."/>
            <person name="Doricent M."/>
            <person name="Dorje P."/>
            <person name="Dorjee K."/>
            <person name="Dupes A."/>
            <person name="Elong R."/>
            <person name="Falk J."/>
            <person name="Farina A."/>
            <person name="Faro S."/>
            <person name="Ferguson D."/>
            <person name="Fisher S."/>
            <person name="Foley C.D."/>
            <person name="Franke A."/>
            <person name="Friedrich D."/>
            <person name="Gadbois L."/>
            <person name="Gearin G."/>
            <person name="Gearin C.R."/>
            <person name="Giannoukos G."/>
            <person name="Goode T."/>
            <person name="Graham J."/>
            <person name="Grandbois E."/>
            <person name="Grewal S."/>
            <person name="Gyaltsen K."/>
            <person name="Hafez N."/>
            <person name="Hagos B."/>
            <person name="Hall J."/>
            <person name="Henson C."/>
            <person name="Hollinger A."/>
            <person name="Honan T."/>
            <person name="Huard M.D."/>
            <person name="Hughes L."/>
            <person name="Hurhula B."/>
            <person name="Husby M.E."/>
            <person name="Kamat A."/>
            <person name="Kanga B."/>
            <person name="Kashin S."/>
            <person name="Khazanovich D."/>
            <person name="Kisner P."/>
            <person name="Lance K."/>
            <person name="Lara M."/>
            <person name="Lee W."/>
            <person name="Lennon N."/>
            <person name="Letendre F."/>
            <person name="LeVine R."/>
            <person name="Lipovsky A."/>
            <person name="Liu X."/>
            <person name="Liu J."/>
            <person name="Liu S."/>
            <person name="Lokyitsang T."/>
            <person name="Lokyitsang Y."/>
            <person name="Lubonja R."/>
            <person name="Lui A."/>
            <person name="MacDonald P."/>
            <person name="Magnisalis V."/>
            <person name="Maru K."/>
            <person name="Matthews C."/>
            <person name="McCusker W."/>
            <person name="McDonough S."/>
            <person name="Mehta T."/>
            <person name="Meldrim J."/>
            <person name="Meneus L."/>
            <person name="Mihai O."/>
            <person name="Mihalev A."/>
            <person name="Mihova T."/>
            <person name="Mittelman R."/>
            <person name="Mlenga V."/>
            <person name="Montmayeur A."/>
            <person name="Mulrain L."/>
            <person name="Navidi A."/>
            <person name="Naylor J."/>
            <person name="Negash T."/>
            <person name="Nguyen T."/>
            <person name="Nguyen N."/>
            <person name="Nicol R."/>
            <person name="Norbu C."/>
            <person name="Norbu N."/>
            <person name="Novod N."/>
            <person name="O'Neill B."/>
            <person name="Osman S."/>
            <person name="Markiewicz E."/>
            <person name="Oyono O.L."/>
            <person name="Patti C."/>
            <person name="Phunkhang P."/>
            <person name="Pierre F."/>
            <person name="Priest M."/>
            <person name="Raghuraman S."/>
            <person name="Rege F."/>
            <person name="Reyes R."/>
            <person name="Rise C."/>
            <person name="Rogov P."/>
            <person name="Ross K."/>
            <person name="Ryan E."/>
            <person name="Settipalli S."/>
            <person name="Shea T."/>
            <person name="Sherpa N."/>
            <person name="Shi L."/>
            <person name="Shih D."/>
            <person name="Sparrow T."/>
            <person name="Spaulding J."/>
            <person name="Stalker J."/>
            <person name="Stange-Thomann N."/>
            <person name="Stavropoulos S."/>
            <person name="Stone C."/>
            <person name="Strader C."/>
            <person name="Tesfaye S."/>
            <person name="Thomson T."/>
            <person name="Thoulutsang Y."/>
            <person name="Thoulutsang D."/>
            <person name="Topham K."/>
            <person name="Topping I."/>
            <person name="Tsamla T."/>
            <person name="Vassiliev H."/>
            <person name="Vo A."/>
            <person name="Wangchuk T."/>
            <person name="Wangdi T."/>
            <person name="Weiand M."/>
            <person name="Wilkinson J."/>
            <person name="Wilson A."/>
            <person name="Yadav S."/>
            <person name="Young G."/>
            <person name="Yu Q."/>
            <person name="Zembek L."/>
            <person name="Zhong D."/>
            <person name="Zimmer A."/>
            <person name="Zwirko Z."/>
            <person name="Jaffe D.B."/>
            <person name="Alvarez P."/>
            <person name="Brockman W."/>
            <person name="Butler J."/>
            <person name="Chin C."/>
            <person name="Gnerre S."/>
            <person name="Grabherr M."/>
            <person name="Kleber M."/>
            <person name="Mauceli E."/>
            <person name="MacCallum I."/>
        </authorList>
    </citation>
    <scope>NUCLEOTIDE SEQUENCE [LARGE SCALE GENOMIC DNA]</scope>
    <source>
        <strain evidence="3">Tucson 14024-0371.13</strain>
    </source>
</reference>
<dbReference type="HOGENOM" id="CLU_116901_0_0_1"/>
<proteinExistence type="predicted"/>
<dbReference type="Proteomes" id="UP000007801">
    <property type="component" value="Unassembled WGS sequence"/>
</dbReference>
<dbReference type="PANTHER" id="PTHR20898">
    <property type="entry name" value="DAEDALUS ON 3-RELATED-RELATED"/>
    <property type="match status" value="1"/>
</dbReference>
<dbReference type="OrthoDB" id="7828178at2759"/>
<dbReference type="SMART" id="SM00697">
    <property type="entry name" value="DM8"/>
    <property type="match status" value="1"/>
</dbReference>
<accession>B3MCJ6</accession>
<keyword evidence="1" id="KW-0732">Signal</keyword>
<feature type="chain" id="PRO_5006454651" description="MD-2-related lipid-recognition domain-containing protein" evidence="1">
    <location>
        <begin position="20"/>
        <end position="184"/>
    </location>
</feature>
<dbReference type="eggNOG" id="ENOG502TCH7">
    <property type="taxonomic scope" value="Eukaryota"/>
</dbReference>
<name>B3MCJ6_DROAN</name>
<dbReference type="PANTHER" id="PTHR20898:SF0">
    <property type="entry name" value="DAEDALUS ON 3-RELATED"/>
    <property type="match status" value="1"/>
</dbReference>
<feature type="signal peptide" evidence="1">
    <location>
        <begin position="1"/>
        <end position="19"/>
    </location>
</feature>
<sequence length="184" mass="21213">MFAWCWFSLLVGSLMQNMGYFIEMKDILCEANPDYFKDFCCRIRQPKNRSLEASVNIVQVITNGFTGSLRVSIPNPKKVMTQIFEITFDVCKVLREGKRRMLIDLLVNTLARSSSSKNFKCPFPKGKFVSNNITVTDLPPMLTESDFLVHLDFFIPRVAIAMNITLNGHLFDVSKERARKRKFL</sequence>